<evidence type="ECO:0000313" key="14">
    <source>
        <dbReference type="EMBL" id="KAF5406471.1"/>
    </source>
</evidence>
<dbReference type="SMART" id="SM00228">
    <property type="entry name" value="PDZ"/>
    <property type="match status" value="1"/>
</dbReference>
<evidence type="ECO:0000256" key="4">
    <source>
        <dbReference type="ARBA" id="ARBA00022553"/>
    </source>
</evidence>
<feature type="compositionally biased region" description="Polar residues" evidence="12">
    <location>
        <begin position="98"/>
        <end position="108"/>
    </location>
</feature>
<keyword evidence="2" id="KW-0217">Developmental protein</keyword>
<reference evidence="14" key="1">
    <citation type="submission" date="2019-05" db="EMBL/GenBank/DDBJ databases">
        <title>Annotation for the trematode Paragonimus heterotremus.</title>
        <authorList>
            <person name="Choi Y.-J."/>
        </authorList>
    </citation>
    <scope>NUCLEOTIDE SEQUENCE</scope>
    <source>
        <strain evidence="14">LC</strain>
    </source>
</reference>
<dbReference type="GO" id="GO:0005737">
    <property type="term" value="C:cytoplasm"/>
    <property type="evidence" value="ECO:0007669"/>
    <property type="project" value="TreeGrafter"/>
</dbReference>
<dbReference type="PANTHER" id="PTHR16154:SF6">
    <property type="entry name" value="SPINOPHILIN, ISOFORM J"/>
    <property type="match status" value="1"/>
</dbReference>
<dbReference type="Pfam" id="PF00595">
    <property type="entry name" value="PDZ"/>
    <property type="match status" value="1"/>
</dbReference>
<keyword evidence="9" id="KW-0009">Actin-binding</keyword>
<feature type="compositionally biased region" description="Polar residues" evidence="12">
    <location>
        <begin position="446"/>
        <end position="471"/>
    </location>
</feature>
<dbReference type="Gene3D" id="2.30.42.10">
    <property type="match status" value="1"/>
</dbReference>
<evidence type="ECO:0000256" key="9">
    <source>
        <dbReference type="ARBA" id="ARBA00023203"/>
    </source>
</evidence>
<dbReference type="EMBL" id="LUCH01000001">
    <property type="protein sequence ID" value="KAF5406471.1"/>
    <property type="molecule type" value="Genomic_DNA"/>
</dbReference>
<organism evidence="14 15">
    <name type="scientific">Paragonimus heterotremus</name>
    <dbReference type="NCBI Taxonomy" id="100268"/>
    <lineage>
        <taxon>Eukaryota</taxon>
        <taxon>Metazoa</taxon>
        <taxon>Spiralia</taxon>
        <taxon>Lophotrochozoa</taxon>
        <taxon>Platyhelminthes</taxon>
        <taxon>Trematoda</taxon>
        <taxon>Digenea</taxon>
        <taxon>Plagiorchiida</taxon>
        <taxon>Troglotremata</taxon>
        <taxon>Troglotrematidae</taxon>
        <taxon>Paragonimus</taxon>
    </lineage>
</organism>
<comment type="caution">
    <text evidence="14">The sequence shown here is derived from an EMBL/GenBank/DDBJ whole genome shotgun (WGS) entry which is preliminary data.</text>
</comment>
<dbReference type="Proteomes" id="UP000748531">
    <property type="component" value="Unassembled WGS sequence"/>
</dbReference>
<dbReference type="GO" id="GO:0031175">
    <property type="term" value="P:neuron projection development"/>
    <property type="evidence" value="ECO:0007669"/>
    <property type="project" value="TreeGrafter"/>
</dbReference>
<dbReference type="InterPro" id="IPR001478">
    <property type="entry name" value="PDZ"/>
</dbReference>
<keyword evidence="6" id="KW-0524">Neurogenesis</keyword>
<dbReference type="GO" id="GO:0014069">
    <property type="term" value="C:postsynaptic density"/>
    <property type="evidence" value="ECO:0007669"/>
    <property type="project" value="TreeGrafter"/>
</dbReference>
<evidence type="ECO:0000256" key="11">
    <source>
        <dbReference type="ARBA" id="ARBA00034103"/>
    </source>
</evidence>
<comment type="subcellular location">
    <subcellularLocation>
        <location evidence="1">Cytoplasm</location>
        <location evidence="1">Cytoskeleton</location>
    </subcellularLocation>
    <subcellularLocation>
        <location evidence="11">Synapse</location>
    </subcellularLocation>
</comment>
<feature type="region of interest" description="Disordered" evidence="12">
    <location>
        <begin position="854"/>
        <end position="898"/>
    </location>
</feature>
<feature type="domain" description="PDZ" evidence="13">
    <location>
        <begin position="523"/>
        <end position="611"/>
    </location>
</feature>
<evidence type="ECO:0000256" key="6">
    <source>
        <dbReference type="ARBA" id="ARBA00022902"/>
    </source>
</evidence>
<dbReference type="InterPro" id="IPR043446">
    <property type="entry name" value="Neurabin-like"/>
</dbReference>
<keyword evidence="3" id="KW-0963">Cytoplasm</keyword>
<feature type="region of interest" description="Disordered" evidence="12">
    <location>
        <begin position="937"/>
        <end position="1013"/>
    </location>
</feature>
<protein>
    <recommendedName>
        <fullName evidence="13">PDZ domain-containing protein</fullName>
    </recommendedName>
</protein>
<evidence type="ECO:0000256" key="8">
    <source>
        <dbReference type="ARBA" id="ARBA00023054"/>
    </source>
</evidence>
<dbReference type="GO" id="GO:0051015">
    <property type="term" value="F:actin filament binding"/>
    <property type="evidence" value="ECO:0007669"/>
    <property type="project" value="TreeGrafter"/>
</dbReference>
<keyword evidence="5" id="KW-0221">Differentiation</keyword>
<feature type="compositionally biased region" description="Polar residues" evidence="12">
    <location>
        <begin position="939"/>
        <end position="974"/>
    </location>
</feature>
<feature type="region of interest" description="Disordered" evidence="12">
    <location>
        <begin position="725"/>
        <end position="750"/>
    </location>
</feature>
<evidence type="ECO:0000256" key="10">
    <source>
        <dbReference type="ARBA" id="ARBA00023212"/>
    </source>
</evidence>
<dbReference type="GO" id="GO:0019722">
    <property type="term" value="P:calcium-mediated signaling"/>
    <property type="evidence" value="ECO:0007669"/>
    <property type="project" value="TreeGrafter"/>
</dbReference>
<dbReference type="PANTHER" id="PTHR16154">
    <property type="entry name" value="NEURABIN"/>
    <property type="match status" value="1"/>
</dbReference>
<name>A0A8J4TQV5_9TREM</name>
<keyword evidence="8" id="KW-0175">Coiled coil</keyword>
<evidence type="ECO:0000313" key="15">
    <source>
        <dbReference type="Proteomes" id="UP000748531"/>
    </source>
</evidence>
<dbReference type="InterPro" id="IPR040645">
    <property type="entry name" value="Neurabin-1/2_PDZ"/>
</dbReference>
<evidence type="ECO:0000256" key="1">
    <source>
        <dbReference type="ARBA" id="ARBA00004245"/>
    </source>
</evidence>
<proteinExistence type="predicted"/>
<accession>A0A8J4TQV5</accession>
<keyword evidence="4" id="KW-0597">Phosphoprotein</keyword>
<dbReference type="InterPro" id="IPR036034">
    <property type="entry name" value="PDZ_sf"/>
</dbReference>
<dbReference type="Pfam" id="PF17817">
    <property type="entry name" value="PDZ_5"/>
    <property type="match status" value="1"/>
</dbReference>
<dbReference type="FunFam" id="2.30.42.10:FF:000010">
    <property type="entry name" value="Neurabin-1 isoform 1"/>
    <property type="match status" value="1"/>
</dbReference>
<dbReference type="GO" id="GO:0030425">
    <property type="term" value="C:dendrite"/>
    <property type="evidence" value="ECO:0007669"/>
    <property type="project" value="TreeGrafter"/>
</dbReference>
<dbReference type="AlphaFoldDB" id="A0A8J4TQV5"/>
<evidence type="ECO:0000256" key="3">
    <source>
        <dbReference type="ARBA" id="ARBA00022490"/>
    </source>
</evidence>
<dbReference type="GO" id="GO:0007015">
    <property type="term" value="P:actin filament organization"/>
    <property type="evidence" value="ECO:0007669"/>
    <property type="project" value="TreeGrafter"/>
</dbReference>
<feature type="region of interest" description="Disordered" evidence="12">
    <location>
        <begin position="92"/>
        <end position="164"/>
    </location>
</feature>
<feature type="compositionally biased region" description="Low complexity" evidence="12">
    <location>
        <begin position="857"/>
        <end position="875"/>
    </location>
</feature>
<keyword evidence="15" id="KW-1185">Reference proteome</keyword>
<evidence type="ECO:0000256" key="12">
    <source>
        <dbReference type="SAM" id="MobiDB-lite"/>
    </source>
</evidence>
<dbReference type="SUPFAM" id="SSF50156">
    <property type="entry name" value="PDZ domain-like"/>
    <property type="match status" value="1"/>
</dbReference>
<sequence>MPLVTGFLEVPELLMGSKKGNHFFKHSHKISFSRVSRLRDMFQTGIIRPIEEIDNDPPFQEPSVVNWSGDHARFLRSFPGSPPLSALRAHRNTGAIRGQSTAFKSTNVPVGRIRPGYTSTSDSPSQTPPARPPKPRHLSLENVSPCKSPKPTTPEAAGSLNDSNKLLENSTCHVNEEKTASKPPMDSTVCSAKIPVEETKAPATWKLTNREDSCVSKQSMAVITRSTGSSNPPAPDDQSQAVLMPTPVCSEPQPVESDTYIPCGESTRAKSPVLPSVAENENNASVVPCGPPVLPLGLSSWQCYPALNQITSSTNDNPGYQDFVVQSDAFRVSPNHGSKSNAIDDSFPTLQHAEPIAVATPDEDEESEEEEVAHYLPSIAPTLNAPAGLKVVTVDGQGVHILEDGNFFYTVPGLSSHPESPTDLSFLESRPHNVLNHSKDRPSLESCPNTSATSELNRSTEMTLPDSSTDSISKRVRFSTEPIMIYSTHSTLEYNRRNDEIDPLAASAEYELEKHLEEMELINVDLQKGPQGLGISILGLGVDNVGGDQKLGIFIKALTPGGAAEANGQIQVYDQIVTVDGVSLVGVSQQFAAQTLRNTHDVVHFVLAREHDPANSRVAQLLAEQEDESRPSNSALPSAAEWKRASTNLGDSLVRDDSVETLHKLLADAEQAVQEAVDSFSEDELGPEEDEEELEIVDTSPMDHLGHNSDWINCGVSERITCAESPQKNAGDLSGPRSVLKGTATAASTKRRRDAITHLIRLVEQRAKAASSSDLSSVSQSADSEVDNVRWILASDLYDCHTQLIRLQTQLRSLEQRLTAQEAAADEAIERLCRQCRHVELELNESRERLKQYIEHQTQQQQPQSPSLTKQSPSKNPHLNGLPMSPGTSSNSVPTSSLSNDLVPLLNPSIWSSNFLGSAPGTLTAPLQDSSCGDWLAAHSSSKTVPDSCQSELSPTRSVHSQEATTMTACSDSPTMPVRQHSRSSQDRTRLVSSGGLAQRRPPTRITINPPPSLVPNAEALLLQFTQRTGASSMSSSLANSSVNERQANHRNHGPASFPVVRSHTPSSLPVPPIGITQSTVSHCLTVCSEASIVDVTTSDKSSQSYKLLGVHLPALSGGPALLRHRTDTACPILHLSKLLNGTFRFSEQVYRRTTIPVTNLLVCLLRM</sequence>
<evidence type="ECO:0000256" key="5">
    <source>
        <dbReference type="ARBA" id="ARBA00022782"/>
    </source>
</evidence>
<dbReference type="PROSITE" id="PS50106">
    <property type="entry name" value="PDZ"/>
    <property type="match status" value="1"/>
</dbReference>
<evidence type="ECO:0000259" key="13">
    <source>
        <dbReference type="PROSITE" id="PS50106"/>
    </source>
</evidence>
<feature type="region of interest" description="Disordered" evidence="12">
    <location>
        <begin position="436"/>
        <end position="471"/>
    </location>
</feature>
<feature type="compositionally biased region" description="Low complexity" evidence="12">
    <location>
        <begin position="885"/>
        <end position="898"/>
    </location>
</feature>
<dbReference type="OrthoDB" id="62701at2759"/>
<gene>
    <name evidence="14" type="ORF">PHET_00005</name>
</gene>
<dbReference type="GO" id="GO:0015629">
    <property type="term" value="C:actin cytoskeleton"/>
    <property type="evidence" value="ECO:0007669"/>
    <property type="project" value="TreeGrafter"/>
</dbReference>
<keyword evidence="10" id="KW-0206">Cytoskeleton</keyword>
<keyword evidence="7" id="KW-0770">Synapse</keyword>
<evidence type="ECO:0000256" key="2">
    <source>
        <dbReference type="ARBA" id="ARBA00022473"/>
    </source>
</evidence>
<evidence type="ECO:0000256" key="7">
    <source>
        <dbReference type="ARBA" id="ARBA00023018"/>
    </source>
</evidence>